<dbReference type="Gene3D" id="1.20.58.80">
    <property type="entry name" value="Phosphotransferase system, lactose/cellobiose-type IIA subunit"/>
    <property type="match status" value="1"/>
</dbReference>
<dbReference type="Pfam" id="PF08969">
    <property type="entry name" value="USP8_dimer"/>
    <property type="match status" value="1"/>
</dbReference>
<keyword evidence="8" id="KW-1003">Cell membrane</keyword>
<evidence type="ECO:0000256" key="21">
    <source>
        <dbReference type="ARBA" id="ARBA00063318"/>
    </source>
</evidence>
<dbReference type="InterPro" id="IPR028889">
    <property type="entry name" value="USP"/>
</dbReference>
<dbReference type="AlphaFoldDB" id="A0A8C0C203"/>
<feature type="compositionally biased region" description="Basic and acidic residues" evidence="27">
    <location>
        <begin position="392"/>
        <end position="410"/>
    </location>
</feature>
<evidence type="ECO:0000313" key="31">
    <source>
        <dbReference type="Proteomes" id="UP000694555"/>
    </source>
</evidence>
<organism evidence="30 31">
    <name type="scientific">Buteo japonicus</name>
    <dbReference type="NCBI Taxonomy" id="224669"/>
    <lineage>
        <taxon>Eukaryota</taxon>
        <taxon>Metazoa</taxon>
        <taxon>Chordata</taxon>
        <taxon>Craniata</taxon>
        <taxon>Vertebrata</taxon>
        <taxon>Euteleostomi</taxon>
        <taxon>Archelosauria</taxon>
        <taxon>Archosauria</taxon>
        <taxon>Dinosauria</taxon>
        <taxon>Saurischia</taxon>
        <taxon>Theropoda</taxon>
        <taxon>Coelurosauria</taxon>
        <taxon>Aves</taxon>
        <taxon>Neognathae</taxon>
        <taxon>Neoaves</taxon>
        <taxon>Telluraves</taxon>
        <taxon>Accipitrimorphae</taxon>
        <taxon>Accipitriformes</taxon>
        <taxon>Accipitridae</taxon>
        <taxon>Accipitrinae</taxon>
        <taxon>Buteo</taxon>
    </lineage>
</organism>
<dbReference type="Proteomes" id="UP000694555">
    <property type="component" value="Unplaced"/>
</dbReference>
<dbReference type="InterPro" id="IPR050185">
    <property type="entry name" value="Ub_carboxyl-term_hydrolase"/>
</dbReference>
<keyword evidence="17" id="KW-0729">SH3-binding</keyword>
<evidence type="ECO:0000256" key="24">
    <source>
        <dbReference type="ARBA" id="ARBA00077311"/>
    </source>
</evidence>
<dbReference type="GO" id="GO:0006508">
    <property type="term" value="P:proteolysis"/>
    <property type="evidence" value="ECO:0007669"/>
    <property type="project" value="UniProtKB-KW"/>
</dbReference>
<reference evidence="30" key="2">
    <citation type="submission" date="2025-09" db="UniProtKB">
        <authorList>
            <consortium name="Ensembl"/>
        </authorList>
    </citation>
    <scope>IDENTIFICATION</scope>
</reference>
<evidence type="ECO:0000256" key="3">
    <source>
        <dbReference type="ARBA" id="ARBA00004202"/>
    </source>
</evidence>
<dbReference type="SMART" id="SM00450">
    <property type="entry name" value="RHOD"/>
    <property type="match status" value="1"/>
</dbReference>
<dbReference type="FunFam" id="3.40.250.10:FF:000017">
    <property type="entry name" value="ubiquitin carboxyl-terminal hydrolase 8"/>
    <property type="match status" value="1"/>
</dbReference>
<dbReference type="InterPro" id="IPR015063">
    <property type="entry name" value="USP8_dimer"/>
</dbReference>
<keyword evidence="15" id="KW-0788">Thiol protease</keyword>
<keyword evidence="10" id="KW-0597">Phosphoprotein</keyword>
<feature type="region of interest" description="Disordered" evidence="27">
    <location>
        <begin position="606"/>
        <end position="646"/>
    </location>
</feature>
<dbReference type="PROSITE" id="PS50235">
    <property type="entry name" value="USP_3"/>
    <property type="match status" value="1"/>
</dbReference>
<reference evidence="30" key="1">
    <citation type="submission" date="2025-08" db="UniProtKB">
        <authorList>
            <consortium name="Ensembl"/>
        </authorList>
    </citation>
    <scope>IDENTIFICATION</scope>
</reference>
<dbReference type="InterPro" id="IPR036873">
    <property type="entry name" value="Rhodanese-like_dom_sf"/>
</dbReference>
<evidence type="ECO:0000256" key="17">
    <source>
        <dbReference type="ARBA" id="ARBA00023036"/>
    </source>
</evidence>
<evidence type="ECO:0000256" key="15">
    <source>
        <dbReference type="ARBA" id="ARBA00022807"/>
    </source>
</evidence>
<evidence type="ECO:0000256" key="25">
    <source>
        <dbReference type="ARBA" id="ARBA00078426"/>
    </source>
</evidence>
<keyword evidence="19" id="KW-0539">Nucleus</keyword>
<feature type="domain" description="Rhodanese" evidence="28">
    <location>
        <begin position="183"/>
        <end position="301"/>
    </location>
</feature>
<dbReference type="Ensembl" id="ENSBJAT00000026298.1">
    <property type="protein sequence ID" value="ENSBJAP00000025599.1"/>
    <property type="gene ID" value="ENSBJAG00000016292.1"/>
</dbReference>
<keyword evidence="12" id="KW-0967">Endosome</keyword>
<evidence type="ECO:0000256" key="27">
    <source>
        <dbReference type="SAM" id="MobiDB-lite"/>
    </source>
</evidence>
<dbReference type="GO" id="GO:0010008">
    <property type="term" value="C:endosome membrane"/>
    <property type="evidence" value="ECO:0007669"/>
    <property type="project" value="UniProtKB-SubCell"/>
</dbReference>
<dbReference type="Gene3D" id="3.90.70.10">
    <property type="entry name" value="Cysteine proteinases"/>
    <property type="match status" value="1"/>
</dbReference>
<comment type="catalytic activity">
    <reaction evidence="1">
        <text>Thiol-dependent hydrolysis of ester, thioester, amide, peptide and isopeptide bonds formed by the C-terminal Gly of ubiquitin (a 76-residue protein attached to proteins as an intracellular targeting signal).</text>
        <dbReference type="EC" id="3.4.19.12"/>
    </reaction>
</comment>
<feature type="domain" description="USP" evidence="29">
    <location>
        <begin position="703"/>
        <end position="1033"/>
    </location>
</feature>
<keyword evidence="31" id="KW-1185">Reference proteome</keyword>
<dbReference type="GO" id="GO:0030496">
    <property type="term" value="C:midbody"/>
    <property type="evidence" value="ECO:0007669"/>
    <property type="project" value="UniProtKB-ARBA"/>
</dbReference>
<dbReference type="GO" id="GO:0005829">
    <property type="term" value="C:cytosol"/>
    <property type="evidence" value="ECO:0007669"/>
    <property type="project" value="UniProtKB-ARBA"/>
</dbReference>
<keyword evidence="13" id="KW-0833">Ubl conjugation pathway</keyword>
<dbReference type="Pfam" id="PF20625">
    <property type="entry name" value="WW_USP8"/>
    <property type="match status" value="1"/>
</dbReference>
<dbReference type="GO" id="GO:0016579">
    <property type="term" value="P:protein deubiquitination"/>
    <property type="evidence" value="ECO:0007669"/>
    <property type="project" value="InterPro"/>
</dbReference>
<dbReference type="PANTHER" id="PTHR21646">
    <property type="entry name" value="UBIQUITIN CARBOXYL-TERMINAL HYDROLASE"/>
    <property type="match status" value="1"/>
</dbReference>
<dbReference type="FunFam" id="1.20.58.80:FF:000011">
    <property type="entry name" value="Ubiquitin carboxyl-terminal hydrolase 8"/>
    <property type="match status" value="1"/>
</dbReference>
<dbReference type="SUPFAM" id="SSF54001">
    <property type="entry name" value="Cysteine proteinases"/>
    <property type="match status" value="1"/>
</dbReference>
<dbReference type="PROSITE" id="PS00972">
    <property type="entry name" value="USP_1"/>
    <property type="match status" value="1"/>
</dbReference>
<evidence type="ECO:0000256" key="18">
    <source>
        <dbReference type="ARBA" id="ARBA00023136"/>
    </source>
</evidence>
<evidence type="ECO:0000256" key="20">
    <source>
        <dbReference type="ARBA" id="ARBA00023306"/>
    </source>
</evidence>
<dbReference type="GO" id="GO:0005634">
    <property type="term" value="C:nucleus"/>
    <property type="evidence" value="ECO:0007669"/>
    <property type="project" value="UniProtKB-SubCell"/>
</dbReference>
<feature type="region of interest" description="Disordered" evidence="27">
    <location>
        <begin position="391"/>
        <end position="433"/>
    </location>
</feature>
<evidence type="ECO:0000256" key="5">
    <source>
        <dbReference type="ARBA" id="ARBA00004496"/>
    </source>
</evidence>
<dbReference type="GO" id="GO:0004843">
    <property type="term" value="F:cysteine-type deubiquitinase activity"/>
    <property type="evidence" value="ECO:0007669"/>
    <property type="project" value="UniProtKB-EC"/>
</dbReference>
<evidence type="ECO:0000256" key="22">
    <source>
        <dbReference type="ARBA" id="ARBA00070641"/>
    </source>
</evidence>
<evidence type="ECO:0000256" key="12">
    <source>
        <dbReference type="ARBA" id="ARBA00022753"/>
    </source>
</evidence>
<dbReference type="InterPro" id="IPR018200">
    <property type="entry name" value="USP_CS"/>
</dbReference>
<keyword evidence="20" id="KW-0131">Cell cycle</keyword>
<comment type="similarity">
    <text evidence="6">Belongs to the peptidase C19 family.</text>
</comment>
<evidence type="ECO:0000256" key="8">
    <source>
        <dbReference type="ARBA" id="ARBA00022475"/>
    </source>
</evidence>
<evidence type="ECO:0000256" key="2">
    <source>
        <dbReference type="ARBA" id="ARBA00004123"/>
    </source>
</evidence>
<evidence type="ECO:0000256" key="19">
    <source>
        <dbReference type="ARBA" id="ARBA00023242"/>
    </source>
</evidence>
<dbReference type="InterPro" id="IPR001394">
    <property type="entry name" value="Peptidase_C19_UCH"/>
</dbReference>
<dbReference type="GO" id="GO:0017124">
    <property type="term" value="F:SH3 domain binding"/>
    <property type="evidence" value="ECO:0007669"/>
    <property type="project" value="UniProtKB-KW"/>
</dbReference>
<dbReference type="InterPro" id="IPR048498">
    <property type="entry name" value="WW_USP8"/>
</dbReference>
<dbReference type="PANTHER" id="PTHR21646:SF27">
    <property type="entry name" value="UBIQUITIN CARBOXYL-TERMINAL HYDROLASE 8"/>
    <property type="match status" value="1"/>
</dbReference>
<keyword evidence="11" id="KW-0645">Protease</keyword>
<dbReference type="EC" id="3.4.19.12" evidence="7"/>
<dbReference type="Pfam" id="PF00443">
    <property type="entry name" value="UCH"/>
    <property type="match status" value="1"/>
</dbReference>
<evidence type="ECO:0000256" key="7">
    <source>
        <dbReference type="ARBA" id="ARBA00012759"/>
    </source>
</evidence>
<evidence type="ECO:0000313" key="30">
    <source>
        <dbReference type="Ensembl" id="ENSBJAP00000025599.1"/>
    </source>
</evidence>
<comment type="subunit">
    <text evidence="21">Forms a ternary complex with RNF128 and OTUB1. Interacts (via C-terminal UCH catalytic domain) with OTUB1 isoform 1. Interacts with STAM2 (via SH3 domain). Interacts with DNAJB3, EGFR, EPS15, RASGRF1, RNF41, YWHAE, YWHAG and YWHAZ. Interacts with NBR1, RASGRF1, RNF41 and IST1. Associates with the ESCRT-0 complex and with microtubules. Interacts with BIRC6/bruce and KIF23/MKLP1.</text>
</comment>
<evidence type="ECO:0000256" key="6">
    <source>
        <dbReference type="ARBA" id="ARBA00009085"/>
    </source>
</evidence>
<dbReference type="Pfam" id="PF00581">
    <property type="entry name" value="Rhodanese"/>
    <property type="match status" value="1"/>
</dbReference>
<feature type="compositionally biased region" description="Basic and acidic residues" evidence="27">
    <location>
        <begin position="123"/>
        <end position="142"/>
    </location>
</feature>
<protein>
    <recommendedName>
        <fullName evidence="22">Ubiquitin carboxyl-terminal hydrolase 8</fullName>
        <ecNumber evidence="7">3.4.19.12</ecNumber>
    </recommendedName>
    <alternativeName>
        <fullName evidence="24">Deubiquitinating enzyme 8</fullName>
    </alternativeName>
    <alternativeName>
        <fullName evidence="26">Ubiquitin isopeptidase Y</fullName>
    </alternativeName>
    <alternativeName>
        <fullName evidence="23">Ubiquitin thioesterase 8</fullName>
    </alternativeName>
    <alternativeName>
        <fullName evidence="25">Ubiquitin-specific-processing protease 8</fullName>
    </alternativeName>
</protein>
<dbReference type="CDD" id="cd02674">
    <property type="entry name" value="Peptidase_C19R"/>
    <property type="match status" value="1"/>
</dbReference>
<dbReference type="FunFam" id="3.90.70.10:FF:000025">
    <property type="entry name" value="Putative ubiquitin carboxyl-terminal hydrolase 8"/>
    <property type="match status" value="1"/>
</dbReference>
<dbReference type="InterPro" id="IPR001763">
    <property type="entry name" value="Rhodanese-like_dom"/>
</dbReference>
<evidence type="ECO:0000256" key="10">
    <source>
        <dbReference type="ARBA" id="ARBA00022553"/>
    </source>
</evidence>
<evidence type="ECO:0000256" key="9">
    <source>
        <dbReference type="ARBA" id="ARBA00022490"/>
    </source>
</evidence>
<evidence type="ECO:0000256" key="26">
    <source>
        <dbReference type="ARBA" id="ARBA00082456"/>
    </source>
</evidence>
<evidence type="ECO:0000259" key="28">
    <source>
        <dbReference type="PROSITE" id="PS50206"/>
    </source>
</evidence>
<dbReference type="SUPFAM" id="SSF52821">
    <property type="entry name" value="Rhodanese/Cell cycle control phosphatase"/>
    <property type="match status" value="1"/>
</dbReference>
<keyword evidence="9" id="KW-0963">Cytoplasm</keyword>
<accession>A0A8C0C203</accession>
<evidence type="ECO:0000259" key="29">
    <source>
        <dbReference type="PROSITE" id="PS50235"/>
    </source>
</evidence>
<sequence>MPAVASVPKELYLCTSLKDLNKKTEIKPEKTSTKSYVQSALKIFKAAEESRLDRDEEKAYILYMKYVTVYNFIKKRPDFKQQQDYFHSILGPTNLKKAIEEAERLSDSLKLRYEEAEVRKKLEERDRQELQKKQEPKDDGKSSAKNSSESAVDSKGKSQRHSLEKKDQSDITAEKLFAMMSDKNIELIIMDARRLKDYQESCIPRSISVPEEAISPGVTANWIEARLPEDSRDPWKRRGHFDYVILLDWFSSATDLKLGTTLQSLKDALFKWESKTILQNEPLILEGGYENWLLCFPQYTTNAKVTPPQHSRSEAVTVSLDFTYPSLEEPAPVPPVVAIKPSPTELIENEETGDNLEERLKSLNRPNVQDAAVPKSDSSFVVNPVSMTRSIPEVDRTKKPLLKIPDDNRPKSQSTVSDGQPVENGRIVPDRSTKPLCDAKSILTEEEKSRVHAETAALLEKNRWEKELRERQQEEQRLKREKEEQEQKEEKEQERARKEAMEAKKQNKNELESIGAKRIEIDKISAEEREKGTRTPETQRRALGDASQTFVTASGKSQREPLMRARSEEMGRIIPGLPAGWAKFLDPITGTFRYYHSPTNTVHMYPPEMAPSSTPPSTPPTHKPKPQVTVEREREHSKLKRSYSSPDITQAIQEEEKKRIPVTPAVNRDNKPVCYTKAEISRLSASQIRNLNPVFGGSGPALTGLRNLGNTCYMNSILQCLCNAPHLADYFNRNLYQDDINRSNFLGHKGEVAEEFGVIMKALWTGQYKYISPKDFKITIGKINDQFAGYSQQDSQELLLFLMDGLHEDLNKADNRKRYKEENNDHLDDFRAAELAWHKHKQLNESIIVALFQGQFKSTVQCLTCHKKSRTFEAFMYLSLPLASTSKCTLQECLRLFSKEEKLTDNNRFYCSHCKTRRDSLKKIEIWKLPPVLLVHLKRFSYDGRWKQKLQTSVDFPLETLDLSQYVIGPKNNLKRYNLFSNHYGGLDGGHYTAYCKNASKQRWFKFDDHEVSEISASSVKSSAAYILFYTSYEQRAVDMAT</sequence>
<evidence type="ECO:0000256" key="4">
    <source>
        <dbReference type="ARBA" id="ARBA00004481"/>
    </source>
</evidence>
<feature type="compositionally biased region" description="Basic and acidic residues" evidence="27">
    <location>
        <begin position="152"/>
        <end position="168"/>
    </location>
</feature>
<evidence type="ECO:0000256" key="1">
    <source>
        <dbReference type="ARBA" id="ARBA00000707"/>
    </source>
</evidence>
<dbReference type="InterPro" id="IPR038765">
    <property type="entry name" value="Papain-like_cys_pep_sf"/>
</dbReference>
<evidence type="ECO:0000256" key="16">
    <source>
        <dbReference type="ARBA" id="ARBA00022843"/>
    </source>
</evidence>
<keyword evidence="16" id="KW-0832">Ubl conjugation</keyword>
<dbReference type="PROSITE" id="PS50206">
    <property type="entry name" value="RHODANESE_3"/>
    <property type="match status" value="1"/>
</dbReference>
<evidence type="ECO:0000256" key="14">
    <source>
        <dbReference type="ARBA" id="ARBA00022801"/>
    </source>
</evidence>
<dbReference type="SUPFAM" id="SSF140856">
    <property type="entry name" value="USP8 N-terminal domain-like"/>
    <property type="match status" value="1"/>
</dbReference>
<name>A0A8C0C203_9AVES</name>
<evidence type="ECO:0000256" key="13">
    <source>
        <dbReference type="ARBA" id="ARBA00022786"/>
    </source>
</evidence>
<proteinExistence type="inferred from homology"/>
<evidence type="ECO:0000256" key="23">
    <source>
        <dbReference type="ARBA" id="ARBA00076185"/>
    </source>
</evidence>
<evidence type="ECO:0000256" key="11">
    <source>
        <dbReference type="ARBA" id="ARBA00022670"/>
    </source>
</evidence>
<dbReference type="GO" id="GO:0005886">
    <property type="term" value="C:plasma membrane"/>
    <property type="evidence" value="ECO:0007669"/>
    <property type="project" value="UniProtKB-SubCell"/>
</dbReference>
<dbReference type="Gene3D" id="3.40.250.10">
    <property type="entry name" value="Rhodanese-like domain"/>
    <property type="match status" value="1"/>
</dbReference>
<feature type="region of interest" description="Disordered" evidence="27">
    <location>
        <begin position="477"/>
        <end position="543"/>
    </location>
</feature>
<feature type="region of interest" description="Disordered" evidence="27">
    <location>
        <begin position="123"/>
        <end position="168"/>
    </location>
</feature>
<comment type="subcellular location">
    <subcellularLocation>
        <location evidence="3">Cell membrane</location>
        <topology evidence="3">Peripheral membrane protein</topology>
    </subcellularLocation>
    <subcellularLocation>
        <location evidence="5">Cytoplasm</location>
    </subcellularLocation>
    <subcellularLocation>
        <location evidence="4">Endosome membrane</location>
        <topology evidence="4">Peripheral membrane protein</topology>
    </subcellularLocation>
    <subcellularLocation>
        <location evidence="2">Nucleus</location>
    </subcellularLocation>
</comment>
<keyword evidence="18" id="KW-0472">Membrane</keyword>
<keyword evidence="14" id="KW-0378">Hydrolase</keyword>